<accession>A0ACB9LW07</accession>
<proteinExistence type="predicted"/>
<name>A0ACB9LW07_BAUVA</name>
<dbReference type="EMBL" id="CM039436">
    <property type="protein sequence ID" value="KAI4315064.1"/>
    <property type="molecule type" value="Genomic_DNA"/>
</dbReference>
<comment type="caution">
    <text evidence="1">The sequence shown here is derived from an EMBL/GenBank/DDBJ whole genome shotgun (WGS) entry which is preliminary data.</text>
</comment>
<dbReference type="Proteomes" id="UP000828941">
    <property type="component" value="Chromosome 11"/>
</dbReference>
<reference evidence="1 2" key="1">
    <citation type="journal article" date="2022" name="DNA Res.">
        <title>Chromosomal-level genome assembly of the orchid tree Bauhinia variegata (Leguminosae; Cercidoideae) supports the allotetraploid origin hypothesis of Bauhinia.</title>
        <authorList>
            <person name="Zhong Y."/>
            <person name="Chen Y."/>
            <person name="Zheng D."/>
            <person name="Pang J."/>
            <person name="Liu Y."/>
            <person name="Luo S."/>
            <person name="Meng S."/>
            <person name="Qian L."/>
            <person name="Wei D."/>
            <person name="Dai S."/>
            <person name="Zhou R."/>
        </authorList>
    </citation>
    <scope>NUCLEOTIDE SEQUENCE [LARGE SCALE GENOMIC DNA]</scope>
    <source>
        <strain evidence="1">BV-YZ2020</strain>
    </source>
</reference>
<keyword evidence="2" id="KW-1185">Reference proteome</keyword>
<protein>
    <submittedName>
        <fullName evidence="1">Uncharacterized protein</fullName>
    </submittedName>
</protein>
<sequence>MEKRLRSSLQSSAKEFISLATKQNLKSSKSSLRTLIHSIKPSSELSSSLPIALCNSISNSVQSFHNLAENGTTSLSPSKSPPTKRVRQSSRHSKAPAEAEPETHDSNVDDQKQKVVERLEVLAQIALLCVSHPQNAFSPTDLLPGVQVLHDNLIKFDEDSDLSSAIGFLCEQCWKDNFPGRELLISQFIPFLLSRSLTLKKKVDVHRVCMLREAFAMFDFEDESIVDLKFLLLRCIISPLYFKTEDGRRFLSFVFGLNDNLIRELLAMIRAQIPFGRKSTLEAYSDILFRSWKAAERGSRDVIENRFLQNLIEGAIHASSSTFASYIRKVLGGFISQRAFDGVEKMLFRLAEPLLFRSLQVANSNVRQNALHLLLDMFPLEDPGAPKMERDALLDEQFLLLERLLTDNCPEVRTIAVEGCCRILRLFWQIISAHAKARVIKKIFDEVSHDVCSEVRLCVLNGIIYLIGNSESHRILKLLLPKLQHLMLDNALTVRVAAADLLLQLKDMKDFQFNKVVELDILLSVLANDLPPVAQKITEVLLPSYFPSKVSIEEACSRCVTLIRRSPTAGARFVKFACLEGASKRHLMELVKVFMSLLMSPDKLDANQIEGFFVAVNNICDNLVSKLGYRNTLKELIAGEKVKRLLDVASTGKAQSSLFNIVSTVCPDYVAGLLEKCMDTVTNCSGLAEDADRQAAVRSAHKLLLSSGAFDDMFEVLTTFLQKAAYRCHIKFGVDIPQHSVTSSKRKKSDSSGKSLAKFKIINRRQSFEDDYSVAVGIAWQVRDFLLHEDTQKALLRSPTLETSFFALKVISEASIVYCGQYEYIDPFPVLAYMALVQHMTLHNVCTSSIQNHEKKKRNNIDSSTSLSETVLELTIHHVLNCLEKLFGADDTPERNTLDSDNLRSTNRRAQSSAHKRREFPTGASSRTNNVSMHNEPQSVSSKVKMLTAVLMFMVDTTAMSFVSHNHVLLLNYASRGIEHIIHLFDQLHDNQIQFKDVDVRDTVFCLKSSFTYAAKLITLVIRDSGESFSTIQTESFHLASELFDLIVSIESNLGSGDASRLVAAAKPWLPDFALALGFGNFLQHPTGDAHSKIYDQIKLRLPKWLLIVAKAELSGLNEDRSEENDKFSAFNRLMSMLLMLLKGKPQIMDAIGIIFLTCSMVELERKEFGLALGLLHFVCCNLFKRDDKEWGDLMLASLQEIYPKIEREIEEQSHEDEQEKLQSAKELLEPLWMYHLYETGKVFMTDA</sequence>
<gene>
    <name evidence="1" type="ORF">L6164_027911</name>
</gene>
<evidence type="ECO:0000313" key="2">
    <source>
        <dbReference type="Proteomes" id="UP000828941"/>
    </source>
</evidence>
<organism evidence="1 2">
    <name type="scientific">Bauhinia variegata</name>
    <name type="common">Purple orchid tree</name>
    <name type="synonym">Phanera variegata</name>
    <dbReference type="NCBI Taxonomy" id="167791"/>
    <lineage>
        <taxon>Eukaryota</taxon>
        <taxon>Viridiplantae</taxon>
        <taxon>Streptophyta</taxon>
        <taxon>Embryophyta</taxon>
        <taxon>Tracheophyta</taxon>
        <taxon>Spermatophyta</taxon>
        <taxon>Magnoliopsida</taxon>
        <taxon>eudicotyledons</taxon>
        <taxon>Gunneridae</taxon>
        <taxon>Pentapetalae</taxon>
        <taxon>rosids</taxon>
        <taxon>fabids</taxon>
        <taxon>Fabales</taxon>
        <taxon>Fabaceae</taxon>
        <taxon>Cercidoideae</taxon>
        <taxon>Cercideae</taxon>
        <taxon>Bauhiniinae</taxon>
        <taxon>Bauhinia</taxon>
    </lineage>
</organism>
<evidence type="ECO:0000313" key="1">
    <source>
        <dbReference type="EMBL" id="KAI4315064.1"/>
    </source>
</evidence>